<protein>
    <submittedName>
        <fullName evidence="1">Uncharacterized protein</fullName>
    </submittedName>
</protein>
<proteinExistence type="predicted"/>
<dbReference type="EMBL" id="JRNJ01000104">
    <property type="protein sequence ID" value="KGF24878.1"/>
    <property type="molecule type" value="Genomic_DNA"/>
</dbReference>
<accession>A0AAW3FCS2</accession>
<dbReference type="AlphaFoldDB" id="A0AAW3FCS2"/>
<reference evidence="1 2" key="1">
    <citation type="submission" date="2014-07" db="EMBL/GenBank/DDBJ databases">
        <authorList>
            <person name="McCorrison J."/>
            <person name="Sanka R."/>
            <person name="Torralba M."/>
            <person name="Gillis M."/>
            <person name="Haft D.H."/>
            <person name="Methe B."/>
            <person name="Sutton G."/>
            <person name="Nelson K.E."/>
        </authorList>
    </citation>
    <scope>NUCLEOTIDE SEQUENCE [LARGE SCALE GENOMIC DNA]</scope>
    <source>
        <strain evidence="1 2">DNF00424</strain>
    </source>
</reference>
<dbReference type="Proteomes" id="UP000029533">
    <property type="component" value="Unassembled WGS sequence"/>
</dbReference>
<comment type="caution">
    <text evidence="1">The sequence shown here is derived from an EMBL/GenBank/DDBJ whole genome shotgun (WGS) entry which is preliminary data.</text>
</comment>
<name>A0AAW3FCS2_9BACT</name>
<dbReference type="RefSeq" id="WP_036871062.1">
    <property type="nucleotide sequence ID" value="NZ_JRNJ01000104.1"/>
</dbReference>
<organism evidence="1 2">
    <name type="scientific">Prevotella histicola JCM 15637 = DNF00424</name>
    <dbReference type="NCBI Taxonomy" id="1236504"/>
    <lineage>
        <taxon>Bacteria</taxon>
        <taxon>Pseudomonadati</taxon>
        <taxon>Bacteroidota</taxon>
        <taxon>Bacteroidia</taxon>
        <taxon>Bacteroidales</taxon>
        <taxon>Prevotellaceae</taxon>
        <taxon>Prevotella</taxon>
    </lineage>
</organism>
<evidence type="ECO:0000313" key="1">
    <source>
        <dbReference type="EMBL" id="KGF24878.1"/>
    </source>
</evidence>
<evidence type="ECO:0000313" key="2">
    <source>
        <dbReference type="Proteomes" id="UP000029533"/>
    </source>
</evidence>
<sequence length="83" mass="9100">MRVVLDILLDGKNMDKIYNLPCVMSVTKDAEGKPAAILGKSHTKGRTIARLGDHICQFESGLWQVFGTEAAGRIEHGGAYRNE</sequence>
<gene>
    <name evidence="1" type="ORF">HMPREF2132_11345</name>
</gene>